<evidence type="ECO:0000256" key="1">
    <source>
        <dbReference type="ARBA" id="ARBA00000085"/>
    </source>
</evidence>
<keyword evidence="4" id="KW-0808">Transferase</keyword>
<dbReference type="SUPFAM" id="SSF52172">
    <property type="entry name" value="CheY-like"/>
    <property type="match status" value="1"/>
</dbReference>
<dbReference type="Gene3D" id="3.40.50.2300">
    <property type="match status" value="1"/>
</dbReference>
<dbReference type="GO" id="GO:0009927">
    <property type="term" value="F:histidine phosphotransfer kinase activity"/>
    <property type="evidence" value="ECO:0007669"/>
    <property type="project" value="TreeGrafter"/>
</dbReference>
<evidence type="ECO:0000256" key="3">
    <source>
        <dbReference type="ARBA" id="ARBA00022553"/>
    </source>
</evidence>
<name>A0A956LYT3_UNCEI</name>
<sequence>MEAGSLNLEVKAFDLDDLLQAAIDMVQDRAIAKGLRVEVEMSGDLPAHWLGDRARILHVLRNLLSNAVQFTGGGRVTLRVKRGQTGLRFLVQDTGTGVSEALRPFLFEPFRQAESMRNRRFGGTGLGLALCRALCRAMGGDVELTQTGPAGSTFTVDLPLSPTETADPRDASTDLDASLHERYPLRILVVDDNAVNLLVAKRLLSRLGYRPDTATNGKQAIDRAAVCDYDLVLMDLHMPEMDGLEAARAILGAKAKAPRIAILTADSQTSTRMLCRQRGVGDFLTKPLRTQELLALISSTGRFAA</sequence>
<dbReference type="InterPro" id="IPR011006">
    <property type="entry name" value="CheY-like_superfamily"/>
</dbReference>
<dbReference type="InterPro" id="IPR036890">
    <property type="entry name" value="HATPase_C_sf"/>
</dbReference>
<evidence type="ECO:0000256" key="6">
    <source>
        <dbReference type="PROSITE-ProRule" id="PRU00169"/>
    </source>
</evidence>
<dbReference type="SMART" id="SM00387">
    <property type="entry name" value="HATPase_c"/>
    <property type="match status" value="1"/>
</dbReference>
<evidence type="ECO:0000256" key="5">
    <source>
        <dbReference type="ARBA" id="ARBA00022777"/>
    </source>
</evidence>
<dbReference type="EMBL" id="JAGQHR010000060">
    <property type="protein sequence ID" value="MCA9726725.1"/>
    <property type="molecule type" value="Genomic_DNA"/>
</dbReference>
<dbReference type="EC" id="2.7.13.3" evidence="2"/>
<dbReference type="PRINTS" id="PR00344">
    <property type="entry name" value="BCTRLSENSOR"/>
</dbReference>
<keyword evidence="3 6" id="KW-0597">Phosphoprotein</keyword>
<dbReference type="InterPro" id="IPR003594">
    <property type="entry name" value="HATPase_dom"/>
</dbReference>
<evidence type="ECO:0000256" key="4">
    <source>
        <dbReference type="ARBA" id="ARBA00022679"/>
    </source>
</evidence>
<dbReference type="PROSITE" id="PS50109">
    <property type="entry name" value="HIS_KIN"/>
    <property type="match status" value="1"/>
</dbReference>
<dbReference type="InterPro" id="IPR005467">
    <property type="entry name" value="His_kinase_dom"/>
</dbReference>
<dbReference type="InterPro" id="IPR001789">
    <property type="entry name" value="Sig_transdc_resp-reg_receiver"/>
</dbReference>
<dbReference type="GO" id="GO:0000155">
    <property type="term" value="F:phosphorelay sensor kinase activity"/>
    <property type="evidence" value="ECO:0007669"/>
    <property type="project" value="TreeGrafter"/>
</dbReference>
<keyword evidence="5" id="KW-0418">Kinase</keyword>
<comment type="catalytic activity">
    <reaction evidence="1">
        <text>ATP + protein L-histidine = ADP + protein N-phospho-L-histidine.</text>
        <dbReference type="EC" id="2.7.13.3"/>
    </reaction>
</comment>
<dbReference type="SUPFAM" id="SSF55874">
    <property type="entry name" value="ATPase domain of HSP90 chaperone/DNA topoisomerase II/histidine kinase"/>
    <property type="match status" value="1"/>
</dbReference>
<dbReference type="SMART" id="SM00448">
    <property type="entry name" value="REC"/>
    <property type="match status" value="1"/>
</dbReference>
<dbReference type="PROSITE" id="PS50110">
    <property type="entry name" value="RESPONSE_REGULATORY"/>
    <property type="match status" value="1"/>
</dbReference>
<evidence type="ECO:0000313" key="9">
    <source>
        <dbReference type="EMBL" id="MCA9726725.1"/>
    </source>
</evidence>
<dbReference type="Proteomes" id="UP000697710">
    <property type="component" value="Unassembled WGS sequence"/>
</dbReference>
<dbReference type="GO" id="GO:0005886">
    <property type="term" value="C:plasma membrane"/>
    <property type="evidence" value="ECO:0007669"/>
    <property type="project" value="TreeGrafter"/>
</dbReference>
<dbReference type="InterPro" id="IPR004358">
    <property type="entry name" value="Sig_transdc_His_kin-like_C"/>
</dbReference>
<comment type="caution">
    <text evidence="9">The sequence shown here is derived from an EMBL/GenBank/DDBJ whole genome shotgun (WGS) entry which is preliminary data.</text>
</comment>
<dbReference type="CDD" id="cd16922">
    <property type="entry name" value="HATPase_EvgS-ArcB-TorS-like"/>
    <property type="match status" value="1"/>
</dbReference>
<dbReference type="AlphaFoldDB" id="A0A956LYT3"/>
<dbReference type="FunFam" id="3.30.565.10:FF:000010">
    <property type="entry name" value="Sensor histidine kinase RcsC"/>
    <property type="match status" value="1"/>
</dbReference>
<reference evidence="9" key="1">
    <citation type="submission" date="2020-04" db="EMBL/GenBank/DDBJ databases">
        <authorList>
            <person name="Zhang T."/>
        </authorList>
    </citation>
    <scope>NUCLEOTIDE SEQUENCE</scope>
    <source>
        <strain evidence="9">HKST-UBA01</strain>
    </source>
</reference>
<dbReference type="Pfam" id="PF00072">
    <property type="entry name" value="Response_reg"/>
    <property type="match status" value="1"/>
</dbReference>
<dbReference type="PANTHER" id="PTHR43047">
    <property type="entry name" value="TWO-COMPONENT HISTIDINE PROTEIN KINASE"/>
    <property type="match status" value="1"/>
</dbReference>
<proteinExistence type="predicted"/>
<feature type="domain" description="Histidine kinase" evidence="7">
    <location>
        <begin position="1"/>
        <end position="162"/>
    </location>
</feature>
<dbReference type="Pfam" id="PF02518">
    <property type="entry name" value="HATPase_c"/>
    <property type="match status" value="1"/>
</dbReference>
<evidence type="ECO:0000313" key="10">
    <source>
        <dbReference type="Proteomes" id="UP000697710"/>
    </source>
</evidence>
<reference evidence="9" key="2">
    <citation type="journal article" date="2021" name="Microbiome">
        <title>Successional dynamics and alternative stable states in a saline activated sludge microbial community over 9 years.</title>
        <authorList>
            <person name="Wang Y."/>
            <person name="Ye J."/>
            <person name="Ju F."/>
            <person name="Liu L."/>
            <person name="Boyd J.A."/>
            <person name="Deng Y."/>
            <person name="Parks D.H."/>
            <person name="Jiang X."/>
            <person name="Yin X."/>
            <person name="Woodcroft B.J."/>
            <person name="Tyson G.W."/>
            <person name="Hugenholtz P."/>
            <person name="Polz M.F."/>
            <person name="Zhang T."/>
        </authorList>
    </citation>
    <scope>NUCLEOTIDE SEQUENCE</scope>
    <source>
        <strain evidence="9">HKST-UBA01</strain>
    </source>
</reference>
<gene>
    <name evidence="9" type="ORF">KC729_03515</name>
</gene>
<evidence type="ECO:0000259" key="7">
    <source>
        <dbReference type="PROSITE" id="PS50109"/>
    </source>
</evidence>
<evidence type="ECO:0000256" key="2">
    <source>
        <dbReference type="ARBA" id="ARBA00012438"/>
    </source>
</evidence>
<dbReference type="PANTHER" id="PTHR43047:SF72">
    <property type="entry name" value="OSMOSENSING HISTIDINE PROTEIN KINASE SLN1"/>
    <property type="match status" value="1"/>
</dbReference>
<feature type="domain" description="Response regulatory" evidence="8">
    <location>
        <begin position="186"/>
        <end position="301"/>
    </location>
</feature>
<protein>
    <recommendedName>
        <fullName evidence="2">histidine kinase</fullName>
        <ecNumber evidence="2">2.7.13.3</ecNumber>
    </recommendedName>
</protein>
<dbReference type="CDD" id="cd17546">
    <property type="entry name" value="REC_hyHK_CKI1_RcsC-like"/>
    <property type="match status" value="1"/>
</dbReference>
<evidence type="ECO:0000259" key="8">
    <source>
        <dbReference type="PROSITE" id="PS50110"/>
    </source>
</evidence>
<accession>A0A956LYT3</accession>
<dbReference type="Gene3D" id="3.30.565.10">
    <property type="entry name" value="Histidine kinase-like ATPase, C-terminal domain"/>
    <property type="match status" value="1"/>
</dbReference>
<feature type="modified residue" description="4-aspartylphosphate" evidence="6">
    <location>
        <position position="235"/>
    </location>
</feature>
<organism evidence="9 10">
    <name type="scientific">Eiseniibacteriota bacterium</name>
    <dbReference type="NCBI Taxonomy" id="2212470"/>
    <lineage>
        <taxon>Bacteria</taxon>
        <taxon>Candidatus Eiseniibacteriota</taxon>
    </lineage>
</organism>